<organism evidence="2 3">
    <name type="scientific">Candidatus Scatomorpha pullistercoris</name>
    <dbReference type="NCBI Taxonomy" id="2840929"/>
    <lineage>
        <taxon>Bacteria</taxon>
        <taxon>Bacillati</taxon>
        <taxon>Bacillota</taxon>
        <taxon>Clostridia</taxon>
        <taxon>Eubacteriales</taxon>
        <taxon>Candidatus Scatomorpha</taxon>
    </lineage>
</organism>
<gene>
    <name evidence="2" type="ORF">IAD42_09220</name>
</gene>
<evidence type="ECO:0000313" key="2">
    <source>
        <dbReference type="EMBL" id="HIS98143.1"/>
    </source>
</evidence>
<keyword evidence="1" id="KW-1133">Transmembrane helix</keyword>
<accession>A0A9D1K8P4</accession>
<feature type="transmembrane region" description="Helical" evidence="1">
    <location>
        <begin position="16"/>
        <end position="44"/>
    </location>
</feature>
<sequence length="59" mass="6531">YAPLQALMYGLDWRGMLVWIAAGFPFDLIQAAGNLAAGLLILPLSQLLEKLNRRFGIQT</sequence>
<dbReference type="EMBL" id="DVJS01000229">
    <property type="protein sequence ID" value="HIS98143.1"/>
    <property type="molecule type" value="Genomic_DNA"/>
</dbReference>
<protein>
    <submittedName>
        <fullName evidence="2">Uncharacterized protein</fullName>
    </submittedName>
</protein>
<keyword evidence="1" id="KW-0472">Membrane</keyword>
<keyword evidence="1" id="KW-0812">Transmembrane</keyword>
<reference evidence="2" key="2">
    <citation type="journal article" date="2021" name="PeerJ">
        <title>Extensive microbial diversity within the chicken gut microbiome revealed by metagenomics and culture.</title>
        <authorList>
            <person name="Gilroy R."/>
            <person name="Ravi A."/>
            <person name="Getino M."/>
            <person name="Pursley I."/>
            <person name="Horton D.L."/>
            <person name="Alikhan N.F."/>
            <person name="Baker D."/>
            <person name="Gharbi K."/>
            <person name="Hall N."/>
            <person name="Watson M."/>
            <person name="Adriaenssens E.M."/>
            <person name="Foster-Nyarko E."/>
            <person name="Jarju S."/>
            <person name="Secka A."/>
            <person name="Antonio M."/>
            <person name="Oren A."/>
            <person name="Chaudhuri R.R."/>
            <person name="La Ragione R."/>
            <person name="Hildebrand F."/>
            <person name="Pallen M.J."/>
        </authorList>
    </citation>
    <scope>NUCLEOTIDE SEQUENCE</scope>
    <source>
        <strain evidence="2">ChiHecec3B27-6122</strain>
    </source>
</reference>
<comment type="caution">
    <text evidence="2">The sequence shown here is derived from an EMBL/GenBank/DDBJ whole genome shotgun (WGS) entry which is preliminary data.</text>
</comment>
<dbReference type="AlphaFoldDB" id="A0A9D1K8P4"/>
<name>A0A9D1K8P4_9FIRM</name>
<evidence type="ECO:0000313" key="3">
    <source>
        <dbReference type="Proteomes" id="UP000886876"/>
    </source>
</evidence>
<feature type="non-terminal residue" evidence="2">
    <location>
        <position position="1"/>
    </location>
</feature>
<reference evidence="2" key="1">
    <citation type="submission" date="2020-10" db="EMBL/GenBank/DDBJ databases">
        <authorList>
            <person name="Gilroy R."/>
        </authorList>
    </citation>
    <scope>NUCLEOTIDE SEQUENCE</scope>
    <source>
        <strain evidence="2">ChiHecec3B27-6122</strain>
    </source>
</reference>
<dbReference type="Proteomes" id="UP000886876">
    <property type="component" value="Unassembled WGS sequence"/>
</dbReference>
<evidence type="ECO:0000256" key="1">
    <source>
        <dbReference type="SAM" id="Phobius"/>
    </source>
</evidence>
<proteinExistence type="predicted"/>